<name>D9QIL0_BRESC</name>
<dbReference type="STRING" id="633149.Bresu_2033"/>
<dbReference type="GO" id="GO:0044027">
    <property type="term" value="P:negative regulation of gene expression via chromosomal CpG island methylation"/>
    <property type="evidence" value="ECO:0007669"/>
    <property type="project" value="TreeGrafter"/>
</dbReference>
<dbReference type="Pfam" id="PF00145">
    <property type="entry name" value="DNA_methylase"/>
    <property type="match status" value="3"/>
</dbReference>
<dbReference type="PRINTS" id="PR00105">
    <property type="entry name" value="C5METTRFRASE"/>
</dbReference>
<dbReference type="PROSITE" id="PS00095">
    <property type="entry name" value="C5_MTASE_2"/>
    <property type="match status" value="1"/>
</dbReference>
<dbReference type="HOGENOM" id="CLU_006958_2_1_5"/>
<dbReference type="PROSITE" id="PS00094">
    <property type="entry name" value="C5_MTASE_1"/>
    <property type="match status" value="1"/>
</dbReference>
<proteinExistence type="inferred from homology"/>
<dbReference type="InterPro" id="IPR031303">
    <property type="entry name" value="C5_meth_CS"/>
</dbReference>
<dbReference type="GO" id="GO:0003677">
    <property type="term" value="F:DNA binding"/>
    <property type="evidence" value="ECO:0007669"/>
    <property type="project" value="TreeGrafter"/>
</dbReference>
<dbReference type="RefSeq" id="WP_013269444.1">
    <property type="nucleotide sequence ID" value="NC_014375.1"/>
</dbReference>
<gene>
    <name evidence="8" type="ordered locus">Bresu_2033</name>
</gene>
<dbReference type="Gene3D" id="3.40.50.150">
    <property type="entry name" value="Vaccinia Virus protein VP39"/>
    <property type="match status" value="1"/>
</dbReference>
<dbReference type="InterPro" id="IPR001525">
    <property type="entry name" value="C5_MeTfrase"/>
</dbReference>
<dbReference type="Proteomes" id="UP000002696">
    <property type="component" value="Chromosome"/>
</dbReference>
<dbReference type="PANTHER" id="PTHR10629:SF52">
    <property type="entry name" value="DNA (CYTOSINE-5)-METHYLTRANSFERASE 1"/>
    <property type="match status" value="1"/>
</dbReference>
<dbReference type="GO" id="GO:0032259">
    <property type="term" value="P:methylation"/>
    <property type="evidence" value="ECO:0007669"/>
    <property type="project" value="UniProtKB-KW"/>
</dbReference>
<dbReference type="GO" id="GO:0003886">
    <property type="term" value="F:DNA (cytosine-5-)-methyltransferase activity"/>
    <property type="evidence" value="ECO:0007669"/>
    <property type="project" value="UniProtKB-EC"/>
</dbReference>
<dbReference type="AlphaFoldDB" id="D9QIL0"/>
<comment type="catalytic activity">
    <reaction evidence="6">
        <text>a 2'-deoxycytidine in DNA + S-adenosyl-L-methionine = a 5-methyl-2'-deoxycytidine in DNA + S-adenosyl-L-homocysteine + H(+)</text>
        <dbReference type="Rhea" id="RHEA:13681"/>
        <dbReference type="Rhea" id="RHEA-COMP:11369"/>
        <dbReference type="Rhea" id="RHEA-COMP:11370"/>
        <dbReference type="ChEBI" id="CHEBI:15378"/>
        <dbReference type="ChEBI" id="CHEBI:57856"/>
        <dbReference type="ChEBI" id="CHEBI:59789"/>
        <dbReference type="ChEBI" id="CHEBI:85452"/>
        <dbReference type="ChEBI" id="CHEBI:85454"/>
        <dbReference type="EC" id="2.1.1.37"/>
    </reaction>
</comment>
<dbReference type="InterPro" id="IPR018117">
    <property type="entry name" value="C5_DNA_meth_AS"/>
</dbReference>
<dbReference type="PANTHER" id="PTHR10629">
    <property type="entry name" value="CYTOSINE-SPECIFIC METHYLTRANSFERASE"/>
    <property type="match status" value="1"/>
</dbReference>
<dbReference type="Gene3D" id="3.90.120.10">
    <property type="entry name" value="DNA Methylase, subunit A, domain 2"/>
    <property type="match status" value="1"/>
</dbReference>
<evidence type="ECO:0000256" key="6">
    <source>
        <dbReference type="ARBA" id="ARBA00047422"/>
    </source>
</evidence>
<feature type="active site" evidence="7">
    <location>
        <position position="71"/>
    </location>
</feature>
<accession>D9QIL0</accession>
<keyword evidence="3 7" id="KW-0808">Transferase</keyword>
<dbReference type="InterPro" id="IPR050390">
    <property type="entry name" value="C5-Methyltransferase"/>
</dbReference>
<dbReference type="EC" id="2.1.1.37" evidence="1"/>
<keyword evidence="4 7" id="KW-0949">S-adenosyl-L-methionine</keyword>
<protein>
    <recommendedName>
        <fullName evidence="1">DNA (cytosine-5-)-methyltransferase</fullName>
        <ecNumber evidence="1">2.1.1.37</ecNumber>
    </recommendedName>
</protein>
<evidence type="ECO:0000313" key="8">
    <source>
        <dbReference type="EMBL" id="ADL01343.1"/>
    </source>
</evidence>
<dbReference type="InterPro" id="IPR029063">
    <property type="entry name" value="SAM-dependent_MTases_sf"/>
</dbReference>
<evidence type="ECO:0000313" key="9">
    <source>
        <dbReference type="Proteomes" id="UP000002696"/>
    </source>
</evidence>
<dbReference type="eggNOG" id="COG0270">
    <property type="taxonomic scope" value="Bacteria"/>
</dbReference>
<dbReference type="EMBL" id="CP002102">
    <property type="protein sequence ID" value="ADL01343.1"/>
    <property type="molecule type" value="Genomic_DNA"/>
</dbReference>
<keyword evidence="9" id="KW-1185">Reference proteome</keyword>
<dbReference type="PROSITE" id="PS51679">
    <property type="entry name" value="SAM_MT_C5"/>
    <property type="match status" value="1"/>
</dbReference>
<comment type="similarity">
    <text evidence="7">Belongs to the class I-like SAM-binding methyltransferase superfamily. C5-methyltransferase family.</text>
</comment>
<dbReference type="GO" id="GO:0009307">
    <property type="term" value="P:DNA restriction-modification system"/>
    <property type="evidence" value="ECO:0007669"/>
    <property type="project" value="UniProtKB-KW"/>
</dbReference>
<dbReference type="SUPFAM" id="SSF53335">
    <property type="entry name" value="S-adenosyl-L-methionine-dependent methyltransferases"/>
    <property type="match status" value="1"/>
</dbReference>
<evidence type="ECO:0000256" key="4">
    <source>
        <dbReference type="ARBA" id="ARBA00022691"/>
    </source>
</evidence>
<organism evidence="8 9">
    <name type="scientific">Brevundimonas subvibrioides (strain ATCC 15264 / DSM 4735 / LMG 14903 / NBRC 16000 / CB 81)</name>
    <name type="common">Caulobacter subvibrioides</name>
    <dbReference type="NCBI Taxonomy" id="633149"/>
    <lineage>
        <taxon>Bacteria</taxon>
        <taxon>Pseudomonadati</taxon>
        <taxon>Pseudomonadota</taxon>
        <taxon>Alphaproteobacteria</taxon>
        <taxon>Caulobacterales</taxon>
        <taxon>Caulobacteraceae</taxon>
        <taxon>Brevundimonas</taxon>
    </lineage>
</organism>
<evidence type="ECO:0000256" key="7">
    <source>
        <dbReference type="PROSITE-ProRule" id="PRU01016"/>
    </source>
</evidence>
<keyword evidence="2 7" id="KW-0489">Methyltransferase</keyword>
<evidence type="ECO:0000256" key="2">
    <source>
        <dbReference type="ARBA" id="ARBA00022603"/>
    </source>
</evidence>
<dbReference type="KEGG" id="bsb:Bresu_2033"/>
<dbReference type="BioCyc" id="BSUB633149:G1GM8-2030-MONOMER"/>
<dbReference type="REBASE" id="27420">
    <property type="entry name" value="M.BsuPORF2033P"/>
</dbReference>
<sequence>MRSVELFAGAGGLGIGVARAGFEPAAVVEWDRWACETLLENKPWPVHRGDVREFSYDHLANIELVSGGPPCQPFSMGGKHNAFLDRRDMFPEAIRAVRELQPKAFIFENVKGLTRQAFANYLEYIRLQLRHPEMEARAGEPWLDHLARLERHETSGSHAGLHYNVVLRLLNAANHGVPQKRERVFIVGFRSDLSTEWNFPAETHSARALAWAQGPEGDYWDQHKVARNNRPLLVVPPKERPESQPWLTVRDALVGLPDPQTRPEAAKAFPDHRFIPGARSYPGHTGSPLDQPSKTLKAGVHGVPGGENMLRRPDGSVRYFSVRESARLQTFPDDFLFHGAWGETMRQLGNAVPVRLAEIVAQSVRAQLDGVEARGSV</sequence>
<evidence type="ECO:0000256" key="3">
    <source>
        <dbReference type="ARBA" id="ARBA00022679"/>
    </source>
</evidence>
<keyword evidence="5" id="KW-0680">Restriction system</keyword>
<dbReference type="InParanoid" id="D9QIL0"/>
<evidence type="ECO:0000256" key="5">
    <source>
        <dbReference type="ARBA" id="ARBA00022747"/>
    </source>
</evidence>
<dbReference type="OrthoDB" id="9813719at2"/>
<reference evidence="9" key="1">
    <citation type="journal article" date="2011" name="J. Bacteriol.">
        <title>Genome sequences of eight morphologically diverse alphaproteobacteria.</title>
        <authorList>
            <consortium name="US DOE Joint Genome Institute"/>
            <person name="Brown P.J."/>
            <person name="Kysela D.T."/>
            <person name="Buechlein A."/>
            <person name="Hemmerich C."/>
            <person name="Brun Y.V."/>
        </authorList>
    </citation>
    <scope>NUCLEOTIDE SEQUENCE [LARGE SCALE GENOMIC DNA]</scope>
    <source>
        <strain evidence="9">ATCC 15264 / DSM 4735 / LMG 14903 / NBRC 16000 / CB 81</strain>
    </source>
</reference>
<evidence type="ECO:0000256" key="1">
    <source>
        <dbReference type="ARBA" id="ARBA00011975"/>
    </source>
</evidence>